<dbReference type="SUPFAM" id="SSF51735">
    <property type="entry name" value="NAD(P)-binding Rossmann-fold domains"/>
    <property type="match status" value="1"/>
</dbReference>
<proteinExistence type="inferred from homology"/>
<dbReference type="AlphaFoldDB" id="A0A9P4I3B3"/>
<evidence type="ECO:0000313" key="5">
    <source>
        <dbReference type="EMBL" id="KAF2092894.1"/>
    </source>
</evidence>
<comment type="caution">
    <text evidence="5">The sequence shown here is derived from an EMBL/GenBank/DDBJ whole genome shotgun (WGS) entry which is preliminary data.</text>
</comment>
<organism evidence="5 6">
    <name type="scientific">Rhizodiscina lignyota</name>
    <dbReference type="NCBI Taxonomy" id="1504668"/>
    <lineage>
        <taxon>Eukaryota</taxon>
        <taxon>Fungi</taxon>
        <taxon>Dikarya</taxon>
        <taxon>Ascomycota</taxon>
        <taxon>Pezizomycotina</taxon>
        <taxon>Dothideomycetes</taxon>
        <taxon>Pleosporomycetidae</taxon>
        <taxon>Aulographales</taxon>
        <taxon>Rhizodiscinaceae</taxon>
        <taxon>Rhizodiscina</taxon>
    </lineage>
</organism>
<evidence type="ECO:0000256" key="3">
    <source>
        <dbReference type="ARBA" id="ARBA00023002"/>
    </source>
</evidence>
<name>A0A9P4I3B3_9PEZI</name>
<comment type="similarity">
    <text evidence="1">Belongs to the NmrA-type oxidoreductase family. Isoflavone reductase subfamily.</text>
</comment>
<dbReference type="Proteomes" id="UP000799772">
    <property type="component" value="Unassembled WGS sequence"/>
</dbReference>
<accession>A0A9P4I3B3</accession>
<protein>
    <submittedName>
        <fullName evidence="5">NAD(P)-binding protein</fullName>
    </submittedName>
</protein>
<dbReference type="Gene3D" id="3.90.25.10">
    <property type="entry name" value="UDP-galactose 4-epimerase, domain 1"/>
    <property type="match status" value="1"/>
</dbReference>
<dbReference type="InterPro" id="IPR036291">
    <property type="entry name" value="NAD(P)-bd_dom_sf"/>
</dbReference>
<keyword evidence="6" id="KW-1185">Reference proteome</keyword>
<gene>
    <name evidence="5" type="ORF">NA57DRAFT_81825</name>
</gene>
<keyword evidence="3" id="KW-0560">Oxidoreductase</keyword>
<sequence length="311" mass="35110">MVKLAVAGGTGGFGRTLVGELASVKENDVLPTALFMHLTNVEIAVTDYKDEETLTEIMLSHKIETVVSSLNPPLPEVFDRECTLVKAASKASVKRFAPSQFAIDYEKDDDHLPLSWKSGKQQVINELRKHPNLEWTLFLNGYFMDYWAQPHLSAHMVPETPFIDIAAGEASIPGAKGNVKVAFTMTRDVAKFITKAVMCNDKWPEKSYIIGDKMTFDEIVAAAEKARDMKFKVTYNKEEDLRVGKIEPIPTWIALWDRYPRAIFDEMFSAFGLSMVLGDTDFDYDTSLNAKFREIETTKITALIQKYCSKR</sequence>
<keyword evidence="2" id="KW-0521">NADP</keyword>
<dbReference type="Pfam" id="PF05368">
    <property type="entry name" value="NmrA"/>
    <property type="match status" value="1"/>
</dbReference>
<dbReference type="InterPro" id="IPR008030">
    <property type="entry name" value="NmrA-like"/>
</dbReference>
<dbReference type="InterPro" id="IPR051609">
    <property type="entry name" value="NmrA/Isoflavone_reductase-like"/>
</dbReference>
<dbReference type="Gene3D" id="3.40.50.720">
    <property type="entry name" value="NAD(P)-binding Rossmann-like Domain"/>
    <property type="match status" value="1"/>
</dbReference>
<evidence type="ECO:0000313" key="6">
    <source>
        <dbReference type="Proteomes" id="UP000799772"/>
    </source>
</evidence>
<dbReference type="GO" id="GO:0016491">
    <property type="term" value="F:oxidoreductase activity"/>
    <property type="evidence" value="ECO:0007669"/>
    <property type="project" value="UniProtKB-KW"/>
</dbReference>
<reference evidence="5" key="1">
    <citation type="journal article" date="2020" name="Stud. Mycol.">
        <title>101 Dothideomycetes genomes: a test case for predicting lifestyles and emergence of pathogens.</title>
        <authorList>
            <person name="Haridas S."/>
            <person name="Albert R."/>
            <person name="Binder M."/>
            <person name="Bloem J."/>
            <person name="Labutti K."/>
            <person name="Salamov A."/>
            <person name="Andreopoulos B."/>
            <person name="Baker S."/>
            <person name="Barry K."/>
            <person name="Bills G."/>
            <person name="Bluhm B."/>
            <person name="Cannon C."/>
            <person name="Castanera R."/>
            <person name="Culley D."/>
            <person name="Daum C."/>
            <person name="Ezra D."/>
            <person name="Gonzalez J."/>
            <person name="Henrissat B."/>
            <person name="Kuo A."/>
            <person name="Liang C."/>
            <person name="Lipzen A."/>
            <person name="Lutzoni F."/>
            <person name="Magnuson J."/>
            <person name="Mondo S."/>
            <person name="Nolan M."/>
            <person name="Ohm R."/>
            <person name="Pangilinan J."/>
            <person name="Park H.-J."/>
            <person name="Ramirez L."/>
            <person name="Alfaro M."/>
            <person name="Sun H."/>
            <person name="Tritt A."/>
            <person name="Yoshinaga Y."/>
            <person name="Zwiers L.-H."/>
            <person name="Turgeon B."/>
            <person name="Goodwin S."/>
            <person name="Spatafora J."/>
            <person name="Crous P."/>
            <person name="Grigoriev I."/>
        </authorList>
    </citation>
    <scope>NUCLEOTIDE SEQUENCE</scope>
    <source>
        <strain evidence="5">CBS 133067</strain>
    </source>
</reference>
<feature type="domain" description="NmrA-like" evidence="4">
    <location>
        <begin position="4"/>
        <end position="242"/>
    </location>
</feature>
<dbReference type="PANTHER" id="PTHR47706">
    <property type="entry name" value="NMRA-LIKE FAMILY PROTEIN"/>
    <property type="match status" value="1"/>
</dbReference>
<evidence type="ECO:0000259" key="4">
    <source>
        <dbReference type="Pfam" id="PF05368"/>
    </source>
</evidence>
<dbReference type="EMBL" id="ML978141">
    <property type="protein sequence ID" value="KAF2092894.1"/>
    <property type="molecule type" value="Genomic_DNA"/>
</dbReference>
<dbReference type="OrthoDB" id="10000533at2759"/>
<evidence type="ECO:0000256" key="2">
    <source>
        <dbReference type="ARBA" id="ARBA00022857"/>
    </source>
</evidence>
<evidence type="ECO:0000256" key="1">
    <source>
        <dbReference type="ARBA" id="ARBA00005725"/>
    </source>
</evidence>
<dbReference type="PANTHER" id="PTHR47706:SF4">
    <property type="entry name" value="NMRA-LIKE DOMAIN-CONTAINING PROTEIN"/>
    <property type="match status" value="1"/>
</dbReference>